<dbReference type="InterPro" id="IPR006486">
    <property type="entry name" value="PYST_A"/>
</dbReference>
<reference evidence="3 4" key="1">
    <citation type="submission" date="2020-08" db="EMBL/GenBank/DDBJ databases">
        <authorList>
            <person name="Ramaprasad A."/>
        </authorList>
    </citation>
    <scope>NUCLEOTIDE SEQUENCE [LARGE SCALE GENOMIC DNA]</scope>
</reference>
<dbReference type="VEuPathDB" id="PlasmoDB:PVLDE_0502570"/>
<evidence type="ECO:0000313" key="4">
    <source>
        <dbReference type="Proteomes" id="UP000515308"/>
    </source>
</evidence>
<evidence type="ECO:0000256" key="2">
    <source>
        <dbReference type="SAM" id="SignalP"/>
    </source>
</evidence>
<name>A0A6V7RXM9_PLAVN</name>
<protein>
    <submittedName>
        <fullName evidence="3">Fam-a protein</fullName>
    </submittedName>
</protein>
<feature type="region of interest" description="Disordered" evidence="1">
    <location>
        <begin position="39"/>
        <end position="253"/>
    </location>
</feature>
<evidence type="ECO:0000256" key="1">
    <source>
        <dbReference type="SAM" id="MobiDB-lite"/>
    </source>
</evidence>
<dbReference type="Proteomes" id="UP000515308">
    <property type="component" value="Chromosome PVLDE_05"/>
</dbReference>
<feature type="compositionally biased region" description="Basic and acidic residues" evidence="1">
    <location>
        <begin position="136"/>
        <end position="150"/>
    </location>
</feature>
<sequence>MNKEYIKIVLALLSVAGYMQNAAFASEYAPTTISSNEENVQQLSLNPGEDKQQVSTDFEEYKQQLSTDSEEDKQQVSTDSEEDKQQVSTNSEEDKQQVSTDSEEDKQQVSTDSEEDKQQVSTNSEEDKQQVSTNSEEDKQQLSSKHKEVKQQVPSKLRKAKPQVPSKAKEVKPQVPSKAKDAKPQVPSKAKEVKPQVPSKAKDAKPQVPSKAKDAKPQVPSKAKEVKPQVPSKAKDAKPQVPSKAKEVKPQMSLKEKEAKQAAHVMANALALAKEHAKHTKDYKLHSNKDGAALYFKRVNNADVGKLEFTIPNSANYTKIVNMLWNPNGPKNYDGLFYKAYLPKIYNPNLVIVQQRYANTEKTWETYCHTLASKYKLSEDETAIVLVSSHMNDHDRKNTKKYINPIVKSANTFNPEIYSELEIRRGELSKMYINLLVFIVKKEKNCVKITHIRSVDNNIPAGFSKNLIKEMDATNMLNVVRLRNIFKNNERIYA</sequence>
<dbReference type="EMBL" id="LR865367">
    <property type="protein sequence ID" value="CAD2087412.1"/>
    <property type="molecule type" value="Genomic_DNA"/>
</dbReference>
<dbReference type="SUPFAM" id="SSF58113">
    <property type="entry name" value="Apolipoprotein A-I"/>
    <property type="match status" value="1"/>
</dbReference>
<proteinExistence type="predicted"/>
<evidence type="ECO:0000313" key="3">
    <source>
        <dbReference type="EMBL" id="CAD2087412.1"/>
    </source>
</evidence>
<keyword evidence="2" id="KW-0732">Signal</keyword>
<dbReference type="PANTHER" id="PTHR39227">
    <property type="entry name" value="ADIPOGENESIS REGULATORY FACTOR"/>
    <property type="match status" value="1"/>
</dbReference>
<organism evidence="3 4">
    <name type="scientific">Plasmodium vinckei lentum</name>
    <dbReference type="NCBI Taxonomy" id="138297"/>
    <lineage>
        <taxon>Eukaryota</taxon>
        <taxon>Sar</taxon>
        <taxon>Alveolata</taxon>
        <taxon>Apicomplexa</taxon>
        <taxon>Aconoidasida</taxon>
        <taxon>Haemosporida</taxon>
        <taxon>Plasmodiidae</taxon>
        <taxon>Plasmodium</taxon>
        <taxon>Plasmodium (Vinckeia)</taxon>
    </lineage>
</organism>
<gene>
    <name evidence="3" type="ORF">PVLDE_0502570</name>
</gene>
<accession>A0A6V7RXM9</accession>
<feature type="compositionally biased region" description="Basic and acidic residues" evidence="1">
    <location>
        <begin position="167"/>
        <end position="253"/>
    </location>
</feature>
<dbReference type="AlphaFoldDB" id="A0A6V7RXM9"/>
<dbReference type="GO" id="GO:0005634">
    <property type="term" value="C:nucleus"/>
    <property type="evidence" value="ECO:0007669"/>
    <property type="project" value="InterPro"/>
</dbReference>
<feature type="chain" id="PRO_5028315064" evidence="2">
    <location>
        <begin position="26"/>
        <end position="494"/>
    </location>
</feature>
<feature type="signal peptide" evidence="2">
    <location>
        <begin position="1"/>
        <end position="25"/>
    </location>
</feature>
<dbReference type="SUPFAM" id="SSF55961">
    <property type="entry name" value="Bet v1-like"/>
    <property type="match status" value="1"/>
</dbReference>
<dbReference type="Gene3D" id="1.20.5.1230">
    <property type="entry name" value="Apolipoprotein A-I"/>
    <property type="match status" value="1"/>
</dbReference>
<dbReference type="PANTHER" id="PTHR39227:SF1">
    <property type="entry name" value="ADIPOGENESIS REGULATORY FACTOR"/>
    <property type="match status" value="1"/>
</dbReference>
<dbReference type="InterPro" id="IPR034450">
    <property type="entry name" value="ADIRF"/>
</dbReference>
<dbReference type="NCBIfam" id="TIGR01599">
    <property type="entry name" value="PYST-A"/>
    <property type="match status" value="1"/>
</dbReference>